<dbReference type="Proteomes" id="UP001595533">
    <property type="component" value="Unassembled WGS sequence"/>
</dbReference>
<evidence type="ECO:0000313" key="2">
    <source>
        <dbReference type="Proteomes" id="UP001595533"/>
    </source>
</evidence>
<name>A0ABV7JB11_9GAMM</name>
<evidence type="ECO:0000313" key="1">
    <source>
        <dbReference type="EMBL" id="MFC3194302.1"/>
    </source>
</evidence>
<protein>
    <recommendedName>
        <fullName evidence="3">TnsA endonuclease N-terminal domain-containing protein</fullName>
    </recommendedName>
</protein>
<comment type="caution">
    <text evidence="1">The sequence shown here is derived from an EMBL/GenBank/DDBJ whole genome shotgun (WGS) entry which is preliminary data.</text>
</comment>
<sequence>MEKQFFQMAKQERQFAQNFFSDVRIESESLTPIQQHSSAKKLNRATDYYLQRFIKFPQIAIFHSYPEYLHAALLEGNPLITSFVPQPFRLLVQNRRYVPDCFYVFRTKRYVIELKPEGKFDTKLKKPLKGYFKQQGFNFKVLTNESILKKETLALNWHHIVKTLLSAEMINTDTEELKIMDQLSVEGETEFGLLIKIGDRLANQKLEIAVFRLAHRGQIALDLKDRKINYSTMVALCS</sequence>
<reference evidence="2" key="1">
    <citation type="journal article" date="2019" name="Int. J. Syst. Evol. Microbiol.">
        <title>The Global Catalogue of Microorganisms (GCM) 10K type strain sequencing project: providing services to taxonomists for standard genome sequencing and annotation.</title>
        <authorList>
            <consortium name="The Broad Institute Genomics Platform"/>
            <consortium name="The Broad Institute Genome Sequencing Center for Infectious Disease"/>
            <person name="Wu L."/>
            <person name="Ma J."/>
        </authorList>
    </citation>
    <scope>NUCLEOTIDE SEQUENCE [LARGE SCALE GENOMIC DNA]</scope>
    <source>
        <strain evidence="2">KCTC 42953</strain>
    </source>
</reference>
<evidence type="ECO:0008006" key="3">
    <source>
        <dbReference type="Google" id="ProtNLM"/>
    </source>
</evidence>
<organism evidence="1 2">
    <name type="scientific">Marinicella sediminis</name>
    <dbReference type="NCBI Taxonomy" id="1792834"/>
    <lineage>
        <taxon>Bacteria</taxon>
        <taxon>Pseudomonadati</taxon>
        <taxon>Pseudomonadota</taxon>
        <taxon>Gammaproteobacteria</taxon>
        <taxon>Lysobacterales</taxon>
        <taxon>Marinicellaceae</taxon>
        <taxon>Marinicella</taxon>
    </lineage>
</organism>
<dbReference type="EMBL" id="JBHRTS010000004">
    <property type="protein sequence ID" value="MFC3194302.1"/>
    <property type="molecule type" value="Genomic_DNA"/>
</dbReference>
<gene>
    <name evidence="1" type="ORF">ACFODZ_08630</name>
</gene>
<keyword evidence="2" id="KW-1185">Reference proteome</keyword>
<accession>A0ABV7JB11</accession>
<proteinExistence type="predicted"/>
<dbReference type="RefSeq" id="WP_077410979.1">
    <property type="nucleotide sequence ID" value="NZ_JBHRTS010000004.1"/>
</dbReference>